<accession>A0A9Q0CTH0</accession>
<evidence type="ECO:0000259" key="1">
    <source>
        <dbReference type="Pfam" id="PF03478"/>
    </source>
</evidence>
<feature type="domain" description="KIB1-4 beta-propeller" evidence="1">
    <location>
        <begin position="82"/>
        <end position="335"/>
    </location>
</feature>
<dbReference type="PANTHER" id="PTHR44259:SF114">
    <property type="entry name" value="OS06G0707300 PROTEIN"/>
    <property type="match status" value="1"/>
</dbReference>
<dbReference type="OrthoDB" id="591189at2759"/>
<proteinExistence type="predicted"/>
<dbReference type="EMBL" id="JAMQYH010000002">
    <property type="protein sequence ID" value="KAJ1699846.1"/>
    <property type="molecule type" value="Genomic_DNA"/>
</dbReference>
<reference evidence="2" key="1">
    <citation type="journal article" date="2022" name="Cell">
        <title>Repeat-based holocentromeres influence genome architecture and karyotype evolution.</title>
        <authorList>
            <person name="Hofstatter P.G."/>
            <person name="Thangavel G."/>
            <person name="Lux T."/>
            <person name="Neumann P."/>
            <person name="Vondrak T."/>
            <person name="Novak P."/>
            <person name="Zhang M."/>
            <person name="Costa L."/>
            <person name="Castellani M."/>
            <person name="Scott A."/>
            <person name="Toegelov H."/>
            <person name="Fuchs J."/>
            <person name="Mata-Sucre Y."/>
            <person name="Dias Y."/>
            <person name="Vanzela A.L.L."/>
            <person name="Huettel B."/>
            <person name="Almeida C.C.S."/>
            <person name="Simkova H."/>
            <person name="Souza G."/>
            <person name="Pedrosa-Harand A."/>
            <person name="Macas J."/>
            <person name="Mayer K.F.X."/>
            <person name="Houben A."/>
            <person name="Marques A."/>
        </authorList>
    </citation>
    <scope>NUCLEOTIDE SEQUENCE</scope>
    <source>
        <strain evidence="2">RhyBre1mFocal</strain>
    </source>
</reference>
<name>A0A9Q0CTH0_9POAL</name>
<dbReference type="InterPro" id="IPR005174">
    <property type="entry name" value="KIB1-4_b-propeller"/>
</dbReference>
<dbReference type="Pfam" id="PF03478">
    <property type="entry name" value="Beta-prop_KIB1-4"/>
    <property type="match status" value="1"/>
</dbReference>
<dbReference type="InterPro" id="IPR050942">
    <property type="entry name" value="F-box_BR-signaling"/>
</dbReference>
<comment type="caution">
    <text evidence="2">The sequence shown here is derived from an EMBL/GenBank/DDBJ whole genome shotgun (WGS) entry which is preliminary data.</text>
</comment>
<dbReference type="Proteomes" id="UP001151287">
    <property type="component" value="Unassembled WGS sequence"/>
</dbReference>
<gene>
    <name evidence="2" type="ORF">LUZ63_008358</name>
</gene>
<sequence>MEPGSNTGKEIIEARDWSDLQMDLISLITKKLCDLPNFTRFRTVCKTWSSAPPSSCPPQFPWLLEWQGEEPFTLVLNREQKFYSLSSGETGKISIDECHCGKEFRGPCQGYLILLQRQGESSGISLFNPLTKDEISLPPLPFGLHWPVYTNINQTGKEVVVVDQDLFKPGEKGKLGYHHADNNEWIHVEGEFRNCCYSYGMFFSTKTGRETEVYNVTTKKMLHKVPSPEGEIESQGSSVSASVYLVESSEGILRVSWYMDWHKGKVEESVFHIHRLDIHGAKGHPCWVKISSIDDRMIFLDEFNGFSINAKPFTGFQGNCIYFLHHWLQKLHRYDIKSGTFETVPCPFEECTWFVPSLEQLSSSGPAVVTDVPEKVMKVEESAKDAGVEYSAPKHGKIAGC</sequence>
<organism evidence="2 3">
    <name type="scientific">Rhynchospora breviuscula</name>
    <dbReference type="NCBI Taxonomy" id="2022672"/>
    <lineage>
        <taxon>Eukaryota</taxon>
        <taxon>Viridiplantae</taxon>
        <taxon>Streptophyta</taxon>
        <taxon>Embryophyta</taxon>
        <taxon>Tracheophyta</taxon>
        <taxon>Spermatophyta</taxon>
        <taxon>Magnoliopsida</taxon>
        <taxon>Liliopsida</taxon>
        <taxon>Poales</taxon>
        <taxon>Cyperaceae</taxon>
        <taxon>Cyperoideae</taxon>
        <taxon>Rhynchosporeae</taxon>
        <taxon>Rhynchospora</taxon>
    </lineage>
</organism>
<evidence type="ECO:0000313" key="2">
    <source>
        <dbReference type="EMBL" id="KAJ1699846.1"/>
    </source>
</evidence>
<dbReference type="AlphaFoldDB" id="A0A9Q0CTH0"/>
<dbReference type="PANTHER" id="PTHR44259">
    <property type="entry name" value="OS07G0183000 PROTEIN-RELATED"/>
    <property type="match status" value="1"/>
</dbReference>
<evidence type="ECO:0000313" key="3">
    <source>
        <dbReference type="Proteomes" id="UP001151287"/>
    </source>
</evidence>
<protein>
    <recommendedName>
        <fullName evidence="1">KIB1-4 beta-propeller domain-containing protein</fullName>
    </recommendedName>
</protein>
<keyword evidence="3" id="KW-1185">Reference proteome</keyword>